<gene>
    <name evidence="2" type="ORF">SEPMUDRAFT_151425</name>
</gene>
<feature type="compositionally biased region" description="Polar residues" evidence="1">
    <location>
        <begin position="19"/>
        <end position="33"/>
    </location>
</feature>
<sequence length="461" mass="52049">MAFLKRLSDSLWNYVSPQKASKTALPTPQTGVSVTPLRKSSLDAQTARFSRSMSPTQRVLSWNSLLSSQFESPVKRKRKSKSKSKSKKRRLYTPDSDSGAHSGRQSKQPKIDVEDLDSPLGPGRGRLDSSRSDERDSFLRTPSRKSRTRSPSPSLEEYIRDDDSVASLDLDVDDDRYNDTPPRKRTVVIPKELKDKNITEEELREAGWDDDYITLIQRIGLRGREPVFPAYMKFEYRFMPDGLFAHDDEAFIGSVRNSHFKASKAIQRLFDLGGHVRDCKLIHGDEARAELEVQRHVKDYIKWAETDSGLDMQTAIPVLVQIYEEAGTPGNEFKAIAEAECRALAKRWKKALQVARSVEFSPASSRVSDGTLLSYELPTLYALVACDSIVAFMAYRADTDQCTPMAFFNYNEKDYDVWNSLALAILVCHVRNVQLRIAEDTEIGLRQPNSGESSDGMDVDA</sequence>
<dbReference type="RefSeq" id="XP_016757508.1">
    <property type="nucleotide sequence ID" value="XM_016906814.1"/>
</dbReference>
<dbReference type="OrthoDB" id="5286775at2759"/>
<keyword evidence="3" id="KW-1185">Reference proteome</keyword>
<feature type="compositionally biased region" description="Basic and acidic residues" evidence="1">
    <location>
        <begin position="125"/>
        <end position="138"/>
    </location>
</feature>
<dbReference type="Proteomes" id="UP000016931">
    <property type="component" value="Unassembled WGS sequence"/>
</dbReference>
<reference evidence="2 3" key="1">
    <citation type="journal article" date="2012" name="PLoS Pathog.">
        <title>Diverse lifestyles and strategies of plant pathogenesis encoded in the genomes of eighteen Dothideomycetes fungi.</title>
        <authorList>
            <person name="Ohm R.A."/>
            <person name="Feau N."/>
            <person name="Henrissat B."/>
            <person name="Schoch C.L."/>
            <person name="Horwitz B.A."/>
            <person name="Barry K.W."/>
            <person name="Condon B.J."/>
            <person name="Copeland A.C."/>
            <person name="Dhillon B."/>
            <person name="Glaser F."/>
            <person name="Hesse C.N."/>
            <person name="Kosti I."/>
            <person name="LaButti K."/>
            <person name="Lindquist E.A."/>
            <person name="Lucas S."/>
            <person name="Salamov A.A."/>
            <person name="Bradshaw R.E."/>
            <person name="Ciuffetti L."/>
            <person name="Hamelin R.C."/>
            <person name="Kema G.H.J."/>
            <person name="Lawrence C."/>
            <person name="Scott J.A."/>
            <person name="Spatafora J.W."/>
            <person name="Turgeon B.G."/>
            <person name="de Wit P.J.G.M."/>
            <person name="Zhong S."/>
            <person name="Goodwin S.B."/>
            <person name="Grigoriev I.V."/>
        </authorList>
    </citation>
    <scope>NUCLEOTIDE SEQUENCE [LARGE SCALE GENOMIC DNA]</scope>
    <source>
        <strain evidence="2 3">SO2202</strain>
    </source>
</reference>
<dbReference type="eggNOG" id="ENOG502S7BG">
    <property type="taxonomic scope" value="Eukaryota"/>
</dbReference>
<evidence type="ECO:0000256" key="1">
    <source>
        <dbReference type="SAM" id="MobiDB-lite"/>
    </source>
</evidence>
<name>N1QEI4_SPHMS</name>
<feature type="compositionally biased region" description="Basic residues" evidence="1">
    <location>
        <begin position="75"/>
        <end position="91"/>
    </location>
</feature>
<feature type="region of interest" description="Disordered" evidence="1">
    <location>
        <begin position="71"/>
        <end position="160"/>
    </location>
</feature>
<dbReference type="HOGENOM" id="CLU_685093_0_0_1"/>
<feature type="region of interest" description="Disordered" evidence="1">
    <location>
        <begin position="19"/>
        <end position="39"/>
    </location>
</feature>
<dbReference type="OMA" id="RDAWHTR"/>
<dbReference type="EMBL" id="KB456269">
    <property type="protein sequence ID" value="EMF09387.1"/>
    <property type="molecule type" value="Genomic_DNA"/>
</dbReference>
<organism evidence="2 3">
    <name type="scientific">Sphaerulina musiva (strain SO2202)</name>
    <name type="common">Poplar stem canker fungus</name>
    <name type="synonym">Septoria musiva</name>
    <dbReference type="NCBI Taxonomy" id="692275"/>
    <lineage>
        <taxon>Eukaryota</taxon>
        <taxon>Fungi</taxon>
        <taxon>Dikarya</taxon>
        <taxon>Ascomycota</taxon>
        <taxon>Pezizomycotina</taxon>
        <taxon>Dothideomycetes</taxon>
        <taxon>Dothideomycetidae</taxon>
        <taxon>Mycosphaerellales</taxon>
        <taxon>Mycosphaerellaceae</taxon>
        <taxon>Sphaerulina</taxon>
    </lineage>
</organism>
<accession>N1QEI4</accession>
<protein>
    <submittedName>
        <fullName evidence="2">Uncharacterized protein</fullName>
    </submittedName>
</protein>
<evidence type="ECO:0000313" key="3">
    <source>
        <dbReference type="Proteomes" id="UP000016931"/>
    </source>
</evidence>
<dbReference type="AlphaFoldDB" id="N1QEI4"/>
<evidence type="ECO:0000313" key="2">
    <source>
        <dbReference type="EMBL" id="EMF09387.1"/>
    </source>
</evidence>
<proteinExistence type="predicted"/>
<dbReference type="GeneID" id="27903951"/>